<organism evidence="2 3">
    <name type="scientific">Actinoplanes sandaracinus</name>
    <dbReference type="NCBI Taxonomy" id="3045177"/>
    <lineage>
        <taxon>Bacteria</taxon>
        <taxon>Bacillati</taxon>
        <taxon>Actinomycetota</taxon>
        <taxon>Actinomycetes</taxon>
        <taxon>Micromonosporales</taxon>
        <taxon>Micromonosporaceae</taxon>
        <taxon>Actinoplanes</taxon>
    </lineage>
</organism>
<dbReference type="InterPro" id="IPR024072">
    <property type="entry name" value="DHFR-like_dom_sf"/>
</dbReference>
<dbReference type="InterPro" id="IPR050765">
    <property type="entry name" value="Riboflavin_Biosynth_HTPR"/>
</dbReference>
<dbReference type="EMBL" id="JASCTH010000004">
    <property type="protein sequence ID" value="MDI6098655.1"/>
    <property type="molecule type" value="Genomic_DNA"/>
</dbReference>
<proteinExistence type="predicted"/>
<protein>
    <submittedName>
        <fullName evidence="2">Dihydrofolate reductase family protein</fullName>
    </submittedName>
</protein>
<reference evidence="2 3" key="1">
    <citation type="submission" date="2023-05" db="EMBL/GenBank/DDBJ databases">
        <title>Actinoplanes sp. NEAU-A12 genome sequencing.</title>
        <authorList>
            <person name="Wang Z.-S."/>
        </authorList>
    </citation>
    <scope>NUCLEOTIDE SEQUENCE [LARGE SCALE GENOMIC DNA]</scope>
    <source>
        <strain evidence="2 3">NEAU-A12</strain>
    </source>
</reference>
<comment type="caution">
    <text evidence="2">The sequence shown here is derived from an EMBL/GenBank/DDBJ whole genome shotgun (WGS) entry which is preliminary data.</text>
</comment>
<name>A0ABT6WFZ1_9ACTN</name>
<dbReference type="RefSeq" id="WP_282758428.1">
    <property type="nucleotide sequence ID" value="NZ_JASCTH010000004.1"/>
</dbReference>
<dbReference type="PANTHER" id="PTHR38011">
    <property type="entry name" value="DIHYDROFOLATE REDUCTASE FAMILY PROTEIN (AFU_ORTHOLOGUE AFUA_8G06820)"/>
    <property type="match status" value="1"/>
</dbReference>
<evidence type="ECO:0000313" key="2">
    <source>
        <dbReference type="EMBL" id="MDI6098655.1"/>
    </source>
</evidence>
<dbReference type="Gene3D" id="3.40.430.10">
    <property type="entry name" value="Dihydrofolate Reductase, subunit A"/>
    <property type="match status" value="1"/>
</dbReference>
<gene>
    <name evidence="2" type="ORF">QLQ12_08575</name>
</gene>
<dbReference type="Pfam" id="PF01872">
    <property type="entry name" value="RibD_C"/>
    <property type="match status" value="1"/>
</dbReference>
<dbReference type="PANTHER" id="PTHR38011:SF11">
    <property type="entry name" value="2,5-DIAMINO-6-RIBOSYLAMINO-4(3H)-PYRIMIDINONE 5'-PHOSPHATE REDUCTASE"/>
    <property type="match status" value="1"/>
</dbReference>
<keyword evidence="3" id="KW-1185">Reference proteome</keyword>
<evidence type="ECO:0000259" key="1">
    <source>
        <dbReference type="Pfam" id="PF01872"/>
    </source>
</evidence>
<dbReference type="InterPro" id="IPR002734">
    <property type="entry name" value="RibDG_C"/>
</dbReference>
<accession>A0ABT6WFZ1</accession>
<dbReference type="SUPFAM" id="SSF53597">
    <property type="entry name" value="Dihydrofolate reductase-like"/>
    <property type="match status" value="1"/>
</dbReference>
<feature type="domain" description="Bacterial bifunctional deaminase-reductase C-terminal" evidence="1">
    <location>
        <begin position="3"/>
        <end position="160"/>
    </location>
</feature>
<evidence type="ECO:0000313" key="3">
    <source>
        <dbReference type="Proteomes" id="UP001241758"/>
    </source>
</evidence>
<dbReference type="Proteomes" id="UP001241758">
    <property type="component" value="Unassembled WGS sequence"/>
</dbReference>
<sequence>MAKVLYSATMSLDGFIAGPGGDMSWLTPFLGPNPTAEQLVPRIGAVLVGNRTFGGDDPHKGTEKEGAFEGAWHGPTFVLTHHPPARAQGDVVFVTDLHEGLAAAREAAGDRYVNVLGAEVARQLLAAGLLDEILVFAAPVLLGGGTRLYDGDGQVTLERLSSSESPLANALWYAVRR</sequence>